<keyword evidence="3" id="KW-0057">Aromatic amino acid biosynthesis</keyword>
<dbReference type="InterPro" id="IPR013708">
    <property type="entry name" value="Shikimate_DH-bd_N"/>
</dbReference>
<evidence type="ECO:0000259" key="6">
    <source>
        <dbReference type="Pfam" id="PF01488"/>
    </source>
</evidence>
<gene>
    <name evidence="9" type="ORF">GCM10009849_36820</name>
</gene>
<feature type="compositionally biased region" description="Basic and acidic residues" evidence="5">
    <location>
        <begin position="109"/>
        <end position="122"/>
    </location>
</feature>
<sequence>MTTAPSPRASRPQLIGLIGANVAGSLSPLLHEREAAAQGLRYAYRPLDLDELGLTPEDAGQLVRDAARLGYTGLNVTHPCKQTVISGLDALSDDARALGAVNTVTVDADRSDPADSAAHDAGTRPGARLTGRNTDHSGFRAALAEGLPGVPLGTVVLVGAGGAGSAVARALLDSGVRELLVADVDPARAAALAARLGEPRSGSRIAAVAHEEVPARLGEADGVVNATPIGMVGHPGTPFDTSALTRRHWVADVVYRPLATQLVKAALAAGCRVLDGGWMAVAQAADSFELFTGLAADRARMRAHFLDLVAETD</sequence>
<evidence type="ECO:0000259" key="7">
    <source>
        <dbReference type="Pfam" id="PF08501"/>
    </source>
</evidence>
<comment type="catalytic activity">
    <reaction evidence="4">
        <text>shikimate + NADP(+) = 3-dehydroshikimate + NADPH + H(+)</text>
        <dbReference type="Rhea" id="RHEA:17737"/>
        <dbReference type="ChEBI" id="CHEBI:15378"/>
        <dbReference type="ChEBI" id="CHEBI:16630"/>
        <dbReference type="ChEBI" id="CHEBI:36208"/>
        <dbReference type="ChEBI" id="CHEBI:57783"/>
        <dbReference type="ChEBI" id="CHEBI:58349"/>
        <dbReference type="EC" id="1.1.1.25"/>
    </reaction>
</comment>
<evidence type="ECO:0000313" key="9">
    <source>
        <dbReference type="EMBL" id="GAA2203637.1"/>
    </source>
</evidence>
<dbReference type="InterPro" id="IPR036291">
    <property type="entry name" value="NAD(P)-bd_dom_sf"/>
</dbReference>
<comment type="pathway">
    <text evidence="1">Metabolic intermediate biosynthesis; chorismate biosynthesis; chorismate from D-erythrose 4-phosphate and phosphoenolpyruvate: step 4/7.</text>
</comment>
<protein>
    <recommendedName>
        <fullName evidence="2">shikimate dehydrogenase (NADP(+))</fullName>
        <ecNumber evidence="2">1.1.1.25</ecNumber>
    </recommendedName>
</protein>
<evidence type="ECO:0000259" key="8">
    <source>
        <dbReference type="Pfam" id="PF18317"/>
    </source>
</evidence>
<dbReference type="InterPro" id="IPR041121">
    <property type="entry name" value="SDH_C"/>
</dbReference>
<dbReference type="InterPro" id="IPR022893">
    <property type="entry name" value="Shikimate_DH_fam"/>
</dbReference>
<proteinExistence type="predicted"/>
<dbReference type="Proteomes" id="UP001500432">
    <property type="component" value="Unassembled WGS sequence"/>
</dbReference>
<evidence type="ECO:0000256" key="1">
    <source>
        <dbReference type="ARBA" id="ARBA00004871"/>
    </source>
</evidence>
<dbReference type="SUPFAM" id="SSF53223">
    <property type="entry name" value="Aminoacid dehydrogenase-like, N-terminal domain"/>
    <property type="match status" value="1"/>
</dbReference>
<feature type="domain" description="Quinate/shikimate 5-dehydrogenase/glutamyl-tRNA reductase" evidence="6">
    <location>
        <begin position="154"/>
        <end position="227"/>
    </location>
</feature>
<dbReference type="Pfam" id="PF08501">
    <property type="entry name" value="Shikimate_dh_N"/>
    <property type="match status" value="1"/>
</dbReference>
<dbReference type="InterPro" id="IPR006151">
    <property type="entry name" value="Shikm_DH/Glu-tRNA_Rdtase"/>
</dbReference>
<feature type="domain" description="SDH C-terminal" evidence="8">
    <location>
        <begin position="278"/>
        <end position="303"/>
    </location>
</feature>
<dbReference type="PANTHER" id="PTHR21089">
    <property type="entry name" value="SHIKIMATE DEHYDROGENASE"/>
    <property type="match status" value="1"/>
</dbReference>
<feature type="region of interest" description="Disordered" evidence="5">
    <location>
        <begin position="109"/>
        <end position="133"/>
    </location>
</feature>
<organism evidence="9 10">
    <name type="scientific">Sinomonas flava</name>
    <dbReference type="NCBI Taxonomy" id="496857"/>
    <lineage>
        <taxon>Bacteria</taxon>
        <taxon>Bacillati</taxon>
        <taxon>Actinomycetota</taxon>
        <taxon>Actinomycetes</taxon>
        <taxon>Micrococcales</taxon>
        <taxon>Micrococcaceae</taxon>
        <taxon>Sinomonas</taxon>
    </lineage>
</organism>
<name>A0ABP5NZG9_9MICC</name>
<dbReference type="EMBL" id="BAAAQW010000015">
    <property type="protein sequence ID" value="GAA2203637.1"/>
    <property type="molecule type" value="Genomic_DNA"/>
</dbReference>
<dbReference type="SUPFAM" id="SSF51735">
    <property type="entry name" value="NAD(P)-binding Rossmann-fold domains"/>
    <property type="match status" value="1"/>
</dbReference>
<dbReference type="EC" id="1.1.1.25" evidence="2"/>
<feature type="domain" description="Shikimate dehydrogenase substrate binding N-terminal" evidence="7">
    <location>
        <begin position="17"/>
        <end position="104"/>
    </location>
</feature>
<accession>A0ABP5NZG9</accession>
<dbReference type="Gene3D" id="3.40.50.720">
    <property type="entry name" value="NAD(P)-binding Rossmann-like Domain"/>
    <property type="match status" value="1"/>
</dbReference>
<dbReference type="InterPro" id="IPR046346">
    <property type="entry name" value="Aminoacid_DH-like_N_sf"/>
</dbReference>
<evidence type="ECO:0000256" key="2">
    <source>
        <dbReference type="ARBA" id="ARBA00012962"/>
    </source>
</evidence>
<evidence type="ECO:0000256" key="5">
    <source>
        <dbReference type="SAM" id="MobiDB-lite"/>
    </source>
</evidence>
<comment type="caution">
    <text evidence="9">The sequence shown here is derived from an EMBL/GenBank/DDBJ whole genome shotgun (WGS) entry which is preliminary data.</text>
</comment>
<dbReference type="NCBIfam" id="NF009201">
    <property type="entry name" value="PRK12549.1"/>
    <property type="match status" value="1"/>
</dbReference>
<dbReference type="RefSeq" id="WP_344301312.1">
    <property type="nucleotide sequence ID" value="NZ_BAAAQW010000015.1"/>
</dbReference>
<reference evidence="10" key="1">
    <citation type="journal article" date="2019" name="Int. J. Syst. Evol. Microbiol.">
        <title>The Global Catalogue of Microorganisms (GCM) 10K type strain sequencing project: providing services to taxonomists for standard genome sequencing and annotation.</title>
        <authorList>
            <consortium name="The Broad Institute Genomics Platform"/>
            <consortium name="The Broad Institute Genome Sequencing Center for Infectious Disease"/>
            <person name="Wu L."/>
            <person name="Ma J."/>
        </authorList>
    </citation>
    <scope>NUCLEOTIDE SEQUENCE [LARGE SCALE GENOMIC DNA]</scope>
    <source>
        <strain evidence="10">JCM 16034</strain>
    </source>
</reference>
<keyword evidence="3" id="KW-0028">Amino-acid biosynthesis</keyword>
<evidence type="ECO:0000256" key="4">
    <source>
        <dbReference type="ARBA" id="ARBA00049442"/>
    </source>
</evidence>
<dbReference type="Gene3D" id="3.40.50.10860">
    <property type="entry name" value="Leucine Dehydrogenase, chain A, domain 1"/>
    <property type="match status" value="1"/>
</dbReference>
<keyword evidence="10" id="KW-1185">Reference proteome</keyword>
<evidence type="ECO:0000313" key="10">
    <source>
        <dbReference type="Proteomes" id="UP001500432"/>
    </source>
</evidence>
<dbReference type="Pfam" id="PF18317">
    <property type="entry name" value="SDH_C"/>
    <property type="match status" value="1"/>
</dbReference>
<dbReference type="Pfam" id="PF01488">
    <property type="entry name" value="Shikimate_DH"/>
    <property type="match status" value="1"/>
</dbReference>
<dbReference type="PANTHER" id="PTHR21089:SF1">
    <property type="entry name" value="BIFUNCTIONAL 3-DEHYDROQUINATE DEHYDRATASE_SHIKIMATE DEHYDROGENASE, CHLOROPLASTIC"/>
    <property type="match status" value="1"/>
</dbReference>
<dbReference type="CDD" id="cd01065">
    <property type="entry name" value="NAD_bind_Shikimate_DH"/>
    <property type="match status" value="1"/>
</dbReference>
<evidence type="ECO:0000256" key="3">
    <source>
        <dbReference type="ARBA" id="ARBA00023141"/>
    </source>
</evidence>